<feature type="binding site" evidence="6">
    <location>
        <position position="97"/>
    </location>
    <ligand>
        <name>FMN</name>
        <dbReference type="ChEBI" id="CHEBI:58210"/>
    </ligand>
</feature>
<dbReference type="EMBL" id="JACBYV010000001">
    <property type="protein sequence ID" value="NYH72947.1"/>
    <property type="molecule type" value="Genomic_DNA"/>
</dbReference>
<keyword evidence="9" id="KW-1185">Reference proteome</keyword>
<name>A0A7Y9XMX9_9GAMM</name>
<dbReference type="InterPro" id="IPR016215">
    <property type="entry name" value="NTA_MOA"/>
</dbReference>
<dbReference type="RefSeq" id="WP_179538229.1">
    <property type="nucleotide sequence ID" value="NZ_JACBYV010000001.1"/>
</dbReference>
<dbReference type="Gene3D" id="3.20.20.30">
    <property type="entry name" value="Luciferase-like domain"/>
    <property type="match status" value="1"/>
</dbReference>
<dbReference type="GO" id="GO:0016705">
    <property type="term" value="F:oxidoreductase activity, acting on paired donors, with incorporation or reduction of molecular oxygen"/>
    <property type="evidence" value="ECO:0007669"/>
    <property type="project" value="InterPro"/>
</dbReference>
<evidence type="ECO:0000313" key="9">
    <source>
        <dbReference type="Proteomes" id="UP000578688"/>
    </source>
</evidence>
<dbReference type="Proteomes" id="UP000578688">
    <property type="component" value="Unassembled WGS sequence"/>
</dbReference>
<evidence type="ECO:0000256" key="2">
    <source>
        <dbReference type="ARBA" id="ARBA00022643"/>
    </source>
</evidence>
<dbReference type="InterPro" id="IPR051260">
    <property type="entry name" value="Diverse_substr_monoxygenases"/>
</dbReference>
<keyword evidence="3" id="KW-0560">Oxidoreductase</keyword>
<evidence type="ECO:0000256" key="1">
    <source>
        <dbReference type="ARBA" id="ARBA00022630"/>
    </source>
</evidence>
<keyword evidence="4 8" id="KW-0503">Monooxygenase</keyword>
<proteinExistence type="inferred from homology"/>
<gene>
    <name evidence="8" type="ORF">FHR27_001557</name>
</gene>
<feature type="binding site" evidence="6">
    <location>
        <position position="151"/>
    </location>
    <ligand>
        <name>FMN</name>
        <dbReference type="ChEBI" id="CHEBI:58210"/>
    </ligand>
</feature>
<dbReference type="NCBIfam" id="TIGR03860">
    <property type="entry name" value="FMN_nitrolo"/>
    <property type="match status" value="1"/>
</dbReference>
<evidence type="ECO:0000259" key="7">
    <source>
        <dbReference type="Pfam" id="PF00296"/>
    </source>
</evidence>
<keyword evidence="2 6" id="KW-0288">FMN</keyword>
<comment type="caution">
    <text evidence="8">The sequence shown here is derived from an EMBL/GenBank/DDBJ whole genome shotgun (WGS) entry which is preliminary data.</text>
</comment>
<dbReference type="PANTHER" id="PTHR30011:SF16">
    <property type="entry name" value="C2H2 FINGER DOMAIN TRANSCRIPTION FACTOR (EUROFUNG)-RELATED"/>
    <property type="match status" value="1"/>
</dbReference>
<feature type="domain" description="Luciferase-like" evidence="7">
    <location>
        <begin position="36"/>
        <end position="385"/>
    </location>
</feature>
<evidence type="ECO:0000256" key="6">
    <source>
        <dbReference type="PIRSR" id="PIRSR000337-1"/>
    </source>
</evidence>
<evidence type="ECO:0000256" key="4">
    <source>
        <dbReference type="ARBA" id="ARBA00023033"/>
    </source>
</evidence>
<dbReference type="InterPro" id="IPR036661">
    <property type="entry name" value="Luciferase-like_sf"/>
</dbReference>
<dbReference type="InterPro" id="IPR011251">
    <property type="entry name" value="Luciferase-like_dom"/>
</dbReference>
<dbReference type="AlphaFoldDB" id="A0A7Y9XMX9"/>
<feature type="binding site" evidence="6">
    <location>
        <position position="60"/>
    </location>
    <ligand>
        <name>FMN</name>
        <dbReference type="ChEBI" id="CHEBI:58210"/>
    </ligand>
</feature>
<reference evidence="8 9" key="1">
    <citation type="submission" date="2020-07" db="EMBL/GenBank/DDBJ databases">
        <title>Genomic analyses of the natural microbiome of Caenorhabditis elegans.</title>
        <authorList>
            <person name="Samuel B."/>
        </authorList>
    </citation>
    <scope>NUCLEOTIDE SEQUENCE [LARGE SCALE GENOMIC DNA]</scope>
    <source>
        <strain evidence="8 9">BIGb0408</strain>
    </source>
</reference>
<feature type="binding site" evidence="6">
    <location>
        <position position="222"/>
    </location>
    <ligand>
        <name>FMN</name>
        <dbReference type="ChEBI" id="CHEBI:58210"/>
    </ligand>
</feature>
<dbReference type="GO" id="GO:0004497">
    <property type="term" value="F:monooxygenase activity"/>
    <property type="evidence" value="ECO:0007669"/>
    <property type="project" value="UniProtKB-KW"/>
</dbReference>
<evidence type="ECO:0000313" key="8">
    <source>
        <dbReference type="EMBL" id="NYH72947.1"/>
    </source>
</evidence>
<keyword evidence="1 6" id="KW-0285">Flavoprotein</keyword>
<dbReference type="PIRSF" id="PIRSF000337">
    <property type="entry name" value="NTA_MOA"/>
    <property type="match status" value="1"/>
</dbReference>
<dbReference type="SUPFAM" id="SSF51679">
    <property type="entry name" value="Bacterial luciferase-like"/>
    <property type="match status" value="1"/>
</dbReference>
<dbReference type="Pfam" id="PF00296">
    <property type="entry name" value="Bac_luciferase"/>
    <property type="match status" value="1"/>
</dbReference>
<evidence type="ECO:0000256" key="3">
    <source>
        <dbReference type="ARBA" id="ARBA00023002"/>
    </source>
</evidence>
<organism evidence="8 9">
    <name type="scientific">Phytopseudomonas flavescens</name>
    <dbReference type="NCBI Taxonomy" id="29435"/>
    <lineage>
        <taxon>Bacteria</taxon>
        <taxon>Pseudomonadati</taxon>
        <taxon>Pseudomonadota</taxon>
        <taxon>Gammaproteobacteria</taxon>
        <taxon>Pseudomonadales</taxon>
        <taxon>Pseudomonadaceae</taxon>
        <taxon>Phytopseudomonas</taxon>
    </lineage>
</organism>
<evidence type="ECO:0000256" key="5">
    <source>
        <dbReference type="ARBA" id="ARBA00033748"/>
    </source>
</evidence>
<dbReference type="PANTHER" id="PTHR30011">
    <property type="entry name" value="ALKANESULFONATE MONOOXYGENASE-RELATED"/>
    <property type="match status" value="1"/>
</dbReference>
<sequence length="443" mass="49790">MSGKRQIKLGAVAMGVGGPGRHNLWHDPEIPSDASVNIDWFIDLARQAEAALFDLIFIVDSQFITPDSPPHYLNRLEPLTLLSALAVMTRNIGLVGTLTTSYNEPFNVARRLASLDLISKGRAGWNVVTSGDAGTAGNYGRDEHYDYDTRYGRALEHVQVVQKLWQSYEDDALPRNRETGQFLDRSKLHATHHKGEYFSVVGPLNIQRSPQGQPVIFQAGDSQQGRELGARIADVVFTHAPSVEKGQAFYQDIKRRAQQQGRDPDEVLILPGAQIFIGDTDQQAREIERRYHEADHSFEQALAEFGRSFGWHDFRQYDLDAPFPVEALEHARSSFYTAAKAATDMAVSKGWTLRQAVANGLTLRPNAFVGSAQTVADEMIRWFEARALDGFNIYVGHPEQFRRFTEQVVPILQARGVYRRQYEGSTLRESLGLDIPRNRRLPA</sequence>
<protein>
    <submittedName>
        <fullName evidence="8">FMN-dependent oxidoreductase (Nitrilotriacetate monooxygenase family)</fullName>
    </submittedName>
</protein>
<comment type="similarity">
    <text evidence="5">Belongs to the NtaA/SnaA/DszA monooxygenase family.</text>
</comment>
<accession>A0A7Y9XMX9</accession>
<dbReference type="CDD" id="cd01095">
    <property type="entry name" value="Nitrilotriacetate_monoxgenase"/>
    <property type="match status" value="1"/>
</dbReference>